<feature type="transmembrane region" description="Helical" evidence="2">
    <location>
        <begin position="914"/>
        <end position="933"/>
    </location>
</feature>
<keyword evidence="2" id="KW-0812">Transmembrane</keyword>
<feature type="transmembrane region" description="Helical" evidence="2">
    <location>
        <begin position="566"/>
        <end position="584"/>
    </location>
</feature>
<feature type="transmembrane region" description="Helical" evidence="2">
    <location>
        <begin position="787"/>
        <end position="808"/>
    </location>
</feature>
<dbReference type="EMBL" id="MQVS01000009">
    <property type="protein sequence ID" value="OKL51203.1"/>
    <property type="molecule type" value="Genomic_DNA"/>
</dbReference>
<accession>A0A1Q5PUE2</accession>
<feature type="transmembrane region" description="Helical" evidence="2">
    <location>
        <begin position="1197"/>
        <end position="1216"/>
    </location>
</feature>
<feature type="transmembrane region" description="Helical" evidence="2">
    <location>
        <begin position="1466"/>
        <end position="1487"/>
    </location>
</feature>
<dbReference type="InterPro" id="IPR058062">
    <property type="entry name" value="SCO7613_C"/>
</dbReference>
<feature type="transmembrane region" description="Helical" evidence="2">
    <location>
        <begin position="1384"/>
        <end position="1403"/>
    </location>
</feature>
<feature type="transmembrane region" description="Helical" evidence="2">
    <location>
        <begin position="1527"/>
        <end position="1549"/>
    </location>
</feature>
<feature type="transmembrane region" description="Helical" evidence="2">
    <location>
        <begin position="939"/>
        <end position="957"/>
    </location>
</feature>
<feature type="transmembrane region" description="Helical" evidence="2">
    <location>
        <begin position="1658"/>
        <end position="1676"/>
    </location>
</feature>
<evidence type="ECO:0000256" key="1">
    <source>
        <dbReference type="SAM" id="MobiDB-lite"/>
    </source>
</evidence>
<feature type="transmembrane region" description="Helical" evidence="2">
    <location>
        <begin position="1172"/>
        <end position="1190"/>
    </location>
</feature>
<evidence type="ECO:0008006" key="5">
    <source>
        <dbReference type="Google" id="ProtNLM"/>
    </source>
</evidence>
<evidence type="ECO:0000313" key="4">
    <source>
        <dbReference type="Proteomes" id="UP000185612"/>
    </source>
</evidence>
<proteinExistence type="predicted"/>
<dbReference type="STRING" id="52770.BSZ40_08970"/>
<feature type="transmembrane region" description="Helical" evidence="2">
    <location>
        <begin position="533"/>
        <end position="554"/>
    </location>
</feature>
<feature type="transmembrane region" description="Helical" evidence="2">
    <location>
        <begin position="199"/>
        <end position="221"/>
    </location>
</feature>
<keyword evidence="2" id="KW-1133">Transmembrane helix</keyword>
<name>A0A1Q5PUE2_9ACTO</name>
<gene>
    <name evidence="3" type="ORF">BSZ40_08970</name>
</gene>
<feature type="transmembrane region" description="Helical" evidence="2">
    <location>
        <begin position="1499"/>
        <end position="1521"/>
    </location>
</feature>
<feature type="transmembrane region" description="Helical" evidence="2">
    <location>
        <begin position="430"/>
        <end position="450"/>
    </location>
</feature>
<feature type="region of interest" description="Disordered" evidence="1">
    <location>
        <begin position="1558"/>
        <end position="1577"/>
    </location>
</feature>
<feature type="transmembrane region" description="Helical" evidence="2">
    <location>
        <begin position="1683"/>
        <end position="1700"/>
    </location>
</feature>
<sequence>MDHNPATVRAKFPSDTAALRSRTQCPYCFATAVDIATCSVCGINLHDQQLHQVLRLSLQAADLLDERSGILQRLHQQANRERLAAEAAVPPGAATPPEWLTPPAGLPVAAPVLPAQTPVSQAGPDEPWELQELPAPPADGEALLLPAEPADAIGSGADWPLPTDSASVAAGIPEPTGVEVPAGQAASGAAPRHFSPQNLLLITGITFLAVAAVVFLTFAFVTYTLPIKALITATVTVGTLAGAEALQRRRLAASGEGLAVLGLILVGLDAWAVRTLNLLGLGAVIRAVYWGAALLVVAGGCYGWARRSQLRTPRLVAPALLPAGLVLFGIGLVGVGADLPSLTPTVAALVVAGVAWRVPATSASLAAPLLSVSAQLSTALLAVTAWGRVPADAVVFGPGLLLLGAAHWYLARVLADRETEGTVQFDGRTVLSFTGVGLAALLWLSGWAWLARLPELPDWLGGVVLALPVSGLILPGSTVQRARGAAPAGAEPGWGVSEVGHLLLALGSAGFFLVGPLPGLVKLVDGRLAGLGAAHWGTIGYGLTLVGIAAALVAVDRWWGRPAPVWRGWFAYGLALGGLILAVYALPGLAARLTLLACALLALALGARARRSGGPAARVLASDIALAAVGLVLAVSAPFGSATGLVLAACLLLLAVWRISTAYGHRCPFGLVGAAVATLLVAIHVVAAQSAPSYWENLLAVAVSGFIVLAAYAPARLQTAHPQDRLALAAGGTVLTYLTALLGLRALPPSTGDAPALLATGGLALLGLLGLTLAARRQATRSSAGPALRALHLANVPAAALLTVSHAFDLVGLSDVWAHAPVPQADRLTLVAALAALVAAVVLVGVRRAPAPVLLLANCLTLALVAGSLLAFTVAATRPHLLGLHTASLLALVATLCLLGLTLLPALPVGAPTAWLAGIVAGWGGGQLLYTHVNEPWPLLLTLPTVLAGLIGAGALTTRAWSRTLPGSLTLAALTSGAFALLVGSALGSTGWRATPALTAAATLASVLAALVGSWVNVRGRALVTCLALSLTGSVLTSVSSARLLAVLELPAGVVAALLAGATAAAFAPLRRLPGASRPILELTLALVWAGAVLTTVPAASHPVLAAGAACGLALVGLLTSRSQTLAAARPPRSTTPAAWGGLRTILPGLSLTLALGVTVGQWRSLTSPTGLLVGLLLLAAALLAVGLWRASGRDQLFLAATVPPAAWTALAVLPVGGRSLWWPLGLAGGLALVLGALAVRFRATRPPLLPVAAATTACLPALALALGQVREDHVGTALLLLAVVGNLVLFAGPRWAGQAVRGLRLVLVLLGLGGALLLTWQLPAATFPLLGMAAAGLLLALTLGLLADRGAPAAVRRDAPRYAAAAPLSCLALLTLSGRDVPVSWLLGIVVVGGLVVGAGLWRPGSADGAAQRSLSAGAAGTAVLTTLSGCGLLSVHQGADWNHATDPLELLLFPLTPRLAGGQALPWAALAVTIPLALLFLVLAWQPHLGVRLRRGLVHRVLLGCCVVLLGTASAAHALGAIHPVGLRAAQLLVGLTLISLPALALADAHRVRLPRPGSPLPSPTHPAVAGGGEALAGPAPASAPGWARPNGASAAAGLPAPAVAAPESSAVHSGLERIWQQWPASLLLVGLAVGANLLVYGRLVSLQLTAPPETFLLPFGLVAVALGARFLHLDPQLRSWTPLSLGLVTVLVAPWLCEMAEPAGWRIALVTGAVVSAIVVGAWRRLQAPLLLGTFVGLGHAIFAVHTALPDLVVPWWVWLSIAGVILVTVATTYEARVRDARRLEQAVRALR</sequence>
<feature type="transmembrane region" description="Helical" evidence="2">
    <location>
        <begin position="317"/>
        <end position="335"/>
    </location>
</feature>
<keyword evidence="2" id="KW-0472">Membrane</keyword>
<feature type="transmembrane region" description="Helical" evidence="2">
    <location>
        <begin position="887"/>
        <end position="907"/>
    </location>
</feature>
<comment type="caution">
    <text evidence="3">The sequence shown here is derived from an EMBL/GenBank/DDBJ whole genome shotgun (WGS) entry which is preliminary data.</text>
</comment>
<feature type="transmembrane region" description="Helical" evidence="2">
    <location>
        <begin position="639"/>
        <end position="657"/>
    </location>
</feature>
<feature type="transmembrane region" description="Helical" evidence="2">
    <location>
        <begin position="1274"/>
        <end position="1292"/>
    </location>
</feature>
<feature type="transmembrane region" description="Helical" evidence="2">
    <location>
        <begin position="828"/>
        <end position="846"/>
    </location>
</feature>
<feature type="transmembrane region" description="Helical" evidence="2">
    <location>
        <begin position="1328"/>
        <end position="1348"/>
    </location>
</feature>
<dbReference type="OrthoDB" id="5096967at2"/>
<feature type="transmembrane region" description="Helical" evidence="2">
    <location>
        <begin position="1706"/>
        <end position="1726"/>
    </location>
</feature>
<feature type="transmembrane region" description="Helical" evidence="2">
    <location>
        <begin position="694"/>
        <end position="714"/>
    </location>
</feature>
<feature type="transmembrane region" description="Helical" evidence="2">
    <location>
        <begin position="853"/>
        <end position="875"/>
    </location>
</feature>
<feature type="transmembrane region" description="Helical" evidence="2">
    <location>
        <begin position="1415"/>
        <end position="1437"/>
    </location>
</feature>
<feature type="transmembrane region" description="Helical" evidence="2">
    <location>
        <begin position="227"/>
        <end position="246"/>
    </location>
</feature>
<evidence type="ECO:0000256" key="2">
    <source>
        <dbReference type="SAM" id="Phobius"/>
    </source>
</evidence>
<feature type="transmembrane region" description="Helical" evidence="2">
    <location>
        <begin position="1050"/>
        <end position="1068"/>
    </location>
</feature>
<dbReference type="Proteomes" id="UP000185612">
    <property type="component" value="Unassembled WGS sequence"/>
</dbReference>
<feature type="transmembrane region" description="Helical" evidence="2">
    <location>
        <begin position="393"/>
        <end position="410"/>
    </location>
</feature>
<feature type="transmembrane region" description="Helical" evidence="2">
    <location>
        <begin position="1080"/>
        <end position="1097"/>
    </location>
</feature>
<organism evidence="3 4">
    <name type="scientific">Buchananella hordeovulneris</name>
    <dbReference type="NCBI Taxonomy" id="52770"/>
    <lineage>
        <taxon>Bacteria</taxon>
        <taxon>Bacillati</taxon>
        <taxon>Actinomycetota</taxon>
        <taxon>Actinomycetes</taxon>
        <taxon>Actinomycetales</taxon>
        <taxon>Actinomycetaceae</taxon>
        <taxon>Buchananella</taxon>
    </lineage>
</organism>
<feature type="transmembrane region" description="Helical" evidence="2">
    <location>
        <begin position="1222"/>
        <end position="1242"/>
    </location>
</feature>
<protein>
    <recommendedName>
        <fullName evidence="5">DUF2157 domain-containing protein</fullName>
    </recommendedName>
</protein>
<feature type="transmembrane region" description="Helical" evidence="2">
    <location>
        <begin position="1249"/>
        <end position="1268"/>
    </location>
</feature>
<feature type="transmembrane region" description="Helical" evidence="2">
    <location>
        <begin position="1627"/>
        <end position="1646"/>
    </location>
</feature>
<evidence type="ECO:0000313" key="3">
    <source>
        <dbReference type="EMBL" id="OKL51203.1"/>
    </source>
</evidence>
<feature type="transmembrane region" description="Helical" evidence="2">
    <location>
        <begin position="1103"/>
        <end position="1120"/>
    </location>
</feature>
<dbReference type="RefSeq" id="WP_073825448.1">
    <property type="nucleotide sequence ID" value="NZ_MQVS01000009.1"/>
</dbReference>
<feature type="transmembrane region" description="Helical" evidence="2">
    <location>
        <begin position="994"/>
        <end position="1016"/>
    </location>
</feature>
<keyword evidence="4" id="KW-1185">Reference proteome</keyword>
<feature type="transmembrane region" description="Helical" evidence="2">
    <location>
        <begin position="502"/>
        <end position="521"/>
    </location>
</feature>
<dbReference type="InParanoid" id="A0A1Q5PUE2"/>
<feature type="transmembrane region" description="Helical" evidence="2">
    <location>
        <begin position="756"/>
        <end position="775"/>
    </location>
</feature>
<feature type="transmembrane region" description="Helical" evidence="2">
    <location>
        <begin position="1141"/>
        <end position="1160"/>
    </location>
</feature>
<feature type="transmembrane region" description="Helical" evidence="2">
    <location>
        <begin position="1304"/>
        <end position="1322"/>
    </location>
</feature>
<feature type="transmembrane region" description="Helical" evidence="2">
    <location>
        <begin position="669"/>
        <end position="688"/>
    </location>
</feature>
<reference evidence="4" key="1">
    <citation type="submission" date="2016-12" db="EMBL/GenBank/DDBJ databases">
        <authorList>
            <person name="Meng X."/>
        </authorList>
    </citation>
    <scope>NUCLEOTIDE SEQUENCE [LARGE SCALE GENOMIC DNA]</scope>
    <source>
        <strain evidence="4">DSM 20732</strain>
    </source>
</reference>
<feature type="transmembrane region" description="Helical" evidence="2">
    <location>
        <begin position="1733"/>
        <end position="1753"/>
    </location>
</feature>
<feature type="transmembrane region" description="Helical" evidence="2">
    <location>
        <begin position="1023"/>
        <end position="1044"/>
    </location>
</feature>
<feature type="transmembrane region" description="Helical" evidence="2">
    <location>
        <begin position="1360"/>
        <end position="1378"/>
    </location>
</feature>
<feature type="transmembrane region" description="Helical" evidence="2">
    <location>
        <begin position="258"/>
        <end position="281"/>
    </location>
</feature>
<feature type="transmembrane region" description="Helical" evidence="2">
    <location>
        <begin position="969"/>
        <end position="988"/>
    </location>
</feature>
<feature type="transmembrane region" description="Helical" evidence="2">
    <location>
        <begin position="287"/>
        <end position="305"/>
    </location>
</feature>
<dbReference type="NCBIfam" id="NF047321">
    <property type="entry name" value="SCO7613_CTERM"/>
    <property type="match status" value="1"/>
</dbReference>
<feature type="transmembrane region" description="Helical" evidence="2">
    <location>
        <begin position="726"/>
        <end position="744"/>
    </location>
</feature>
<feature type="transmembrane region" description="Helical" evidence="2">
    <location>
        <begin position="456"/>
        <end position="474"/>
    </location>
</feature>
<feature type="transmembrane region" description="Helical" evidence="2">
    <location>
        <begin position="1759"/>
        <end position="1777"/>
    </location>
</feature>